<comment type="pathway">
    <text evidence="8">Aminoacyl-tRNA biosynthesis; selenocysteinyl-tRNA(Sec) biosynthesis; selenocysteinyl-tRNA(Sec) from L-seryl-tRNA(Sec) (bacterial route): step 1/1.</text>
</comment>
<evidence type="ECO:0000256" key="6">
    <source>
        <dbReference type="ARBA" id="ARBA00023266"/>
    </source>
</evidence>
<comment type="catalytic activity">
    <reaction evidence="8">
        <text>L-seryl-tRNA(Sec) + selenophosphate + H(+) = L-selenocysteinyl-tRNA(Sec) + phosphate</text>
        <dbReference type="Rhea" id="RHEA:22728"/>
        <dbReference type="Rhea" id="RHEA-COMP:9742"/>
        <dbReference type="Rhea" id="RHEA-COMP:9743"/>
        <dbReference type="ChEBI" id="CHEBI:15378"/>
        <dbReference type="ChEBI" id="CHEBI:16144"/>
        <dbReference type="ChEBI" id="CHEBI:43474"/>
        <dbReference type="ChEBI" id="CHEBI:78533"/>
        <dbReference type="ChEBI" id="CHEBI:78573"/>
        <dbReference type="EC" id="2.9.1.1"/>
    </reaction>
</comment>
<comment type="similarity">
    <text evidence="7 8">Belongs to the SelA family.</text>
</comment>
<comment type="function">
    <text evidence="8">Converts seryl-tRNA(Sec) to selenocysteinyl-tRNA(Sec) required for selenoprotein biosynthesis.</text>
</comment>
<gene>
    <name evidence="8 9" type="primary">selA</name>
    <name evidence="9" type="ORF">LSG31_12670</name>
</gene>
<dbReference type="EC" id="2.9.1.1" evidence="8"/>
<dbReference type="InterPro" id="IPR015421">
    <property type="entry name" value="PyrdxlP-dep_Trfase_major"/>
</dbReference>
<organism evidence="9 10">
    <name type="scientific">Fodinisporobacter ferrooxydans</name>
    <dbReference type="NCBI Taxonomy" id="2901836"/>
    <lineage>
        <taxon>Bacteria</taxon>
        <taxon>Bacillati</taxon>
        <taxon>Bacillota</taxon>
        <taxon>Bacilli</taxon>
        <taxon>Bacillales</taxon>
        <taxon>Alicyclobacillaceae</taxon>
        <taxon>Fodinisporobacter</taxon>
    </lineage>
</organism>
<accession>A0ABY4CE51</accession>
<evidence type="ECO:0000256" key="5">
    <source>
        <dbReference type="ARBA" id="ARBA00022917"/>
    </source>
</evidence>
<keyword evidence="3 8" id="KW-0808">Transferase</keyword>
<keyword evidence="6 8" id="KW-0711">Selenium</keyword>
<protein>
    <recommendedName>
        <fullName evidence="8">L-seryl-tRNA(Sec) selenium transferase</fullName>
        <ecNumber evidence="8">2.9.1.1</ecNumber>
    </recommendedName>
    <alternativeName>
        <fullName evidence="8">Selenocysteine synthase</fullName>
        <shortName evidence="8">Sec synthase</shortName>
    </alternativeName>
    <alternativeName>
        <fullName evidence="8">Selenocysteinyl-tRNA(Sec) synthase</fullName>
    </alternativeName>
</protein>
<keyword evidence="2 8" id="KW-0963">Cytoplasm</keyword>
<dbReference type="HAMAP" id="MF_00423">
    <property type="entry name" value="SelA"/>
    <property type="match status" value="1"/>
</dbReference>
<dbReference type="NCBIfam" id="TIGR00474">
    <property type="entry name" value="selA"/>
    <property type="match status" value="1"/>
</dbReference>
<evidence type="ECO:0000256" key="8">
    <source>
        <dbReference type="HAMAP-Rule" id="MF_00423"/>
    </source>
</evidence>
<dbReference type="InterPro" id="IPR004534">
    <property type="entry name" value="SelA_trans"/>
</dbReference>
<proteinExistence type="inferred from homology"/>
<evidence type="ECO:0000256" key="7">
    <source>
        <dbReference type="ARBA" id="ARBA00044507"/>
    </source>
</evidence>
<dbReference type="GO" id="GO:0004125">
    <property type="term" value="F:L-seryl-tRNA(Sec) selenium transferase activity"/>
    <property type="evidence" value="ECO:0007669"/>
    <property type="project" value="UniProtKB-EC"/>
</dbReference>
<keyword evidence="5 8" id="KW-0648">Protein biosynthesis</keyword>
<dbReference type="InterPro" id="IPR018319">
    <property type="entry name" value="SelA-like"/>
</dbReference>
<sequence>MDQSQLHVKLRHLPAVHKVLSATSYLEEQYPFALRSEVAAQTIAEIREQLVNGCMDEVPTIERLIDMVQTRLQEIQQMHYRPVINATGVILHTNLGRAPLAHDAVRAIVDTAGGYSNLEYRLEEGRRGSRYEHVEQLLCKLTGAEAAFVVNNNAAAVFLVLREMATDREVIISRGQIVEIGGSFRISEVMRESGGKLVEVGTTNKTHLYDYERAITPETALLLRVHTSNFRIIGFTEEPELSELVSLSKEKHIPLYEDLGSGCLIDLAPFGVSSEPTVAESIRAGVDIVSFSGDKLLGGAQAGIVVGKAEYIKRLKRNQLTRALRVDKLTLAALEATLKLYLTPEQAVDKIPTLWLMKRPVADIQGIAMQLQERFLESGMNERLDIQVVPIQSQIGGGSLPGEELPSYGLQLESRSISLTDFEYELRNLPLPIIARFHKDALIFDLRTVFPEQIDAFVKGCEDVYGKLCTFNYVDR</sequence>
<comment type="subcellular location">
    <subcellularLocation>
        <location evidence="8">Cytoplasm</location>
    </subcellularLocation>
</comment>
<comment type="cofactor">
    <cofactor evidence="1 8">
        <name>pyridoxal 5'-phosphate</name>
        <dbReference type="ChEBI" id="CHEBI:597326"/>
    </cofactor>
</comment>
<evidence type="ECO:0000256" key="4">
    <source>
        <dbReference type="ARBA" id="ARBA00022898"/>
    </source>
</evidence>
<reference evidence="9" key="1">
    <citation type="submission" date="2021-12" db="EMBL/GenBank/DDBJ databases">
        <title>Alicyclobacillaceae gen. nov., sp. nov., isolated from chalcocite enrichment system.</title>
        <authorList>
            <person name="Jiang Z."/>
        </authorList>
    </citation>
    <scope>NUCLEOTIDE SEQUENCE</scope>
    <source>
        <strain evidence="9">MYW30-H2</strain>
    </source>
</reference>
<keyword evidence="10" id="KW-1185">Reference proteome</keyword>
<keyword evidence="4 8" id="KW-0663">Pyridoxal phosphate</keyword>
<dbReference type="EMBL" id="CP089291">
    <property type="protein sequence ID" value="UOF88797.1"/>
    <property type="molecule type" value="Genomic_DNA"/>
</dbReference>
<evidence type="ECO:0000313" key="10">
    <source>
        <dbReference type="Proteomes" id="UP000830167"/>
    </source>
</evidence>
<name>A0ABY4CE51_9BACL</name>
<dbReference type="PANTHER" id="PTHR32328:SF0">
    <property type="entry name" value="L-SERYL-TRNA(SEC) SELENIUM TRANSFERASE"/>
    <property type="match status" value="1"/>
</dbReference>
<dbReference type="SUPFAM" id="SSF53383">
    <property type="entry name" value="PLP-dependent transferases"/>
    <property type="match status" value="1"/>
</dbReference>
<evidence type="ECO:0000256" key="3">
    <source>
        <dbReference type="ARBA" id="ARBA00022679"/>
    </source>
</evidence>
<feature type="modified residue" description="N6-(pyridoxal phosphate)lysine" evidence="8">
    <location>
        <position position="295"/>
    </location>
</feature>
<evidence type="ECO:0000256" key="1">
    <source>
        <dbReference type="ARBA" id="ARBA00001933"/>
    </source>
</evidence>
<dbReference type="InterPro" id="IPR015424">
    <property type="entry name" value="PyrdxlP-dep_Trfase"/>
</dbReference>
<dbReference type="Pfam" id="PF03841">
    <property type="entry name" value="SelA"/>
    <property type="match status" value="1"/>
</dbReference>
<evidence type="ECO:0000256" key="2">
    <source>
        <dbReference type="ARBA" id="ARBA00022490"/>
    </source>
</evidence>
<evidence type="ECO:0000313" key="9">
    <source>
        <dbReference type="EMBL" id="UOF88797.1"/>
    </source>
</evidence>
<dbReference type="Gene3D" id="3.90.1150.180">
    <property type="match status" value="1"/>
</dbReference>
<dbReference type="Proteomes" id="UP000830167">
    <property type="component" value="Chromosome"/>
</dbReference>
<dbReference type="PANTHER" id="PTHR32328">
    <property type="entry name" value="L-SERYL-TRNA(SEC) SELENIUM TRANSFERASE"/>
    <property type="match status" value="1"/>
</dbReference>
<dbReference type="RefSeq" id="WP_347435476.1">
    <property type="nucleotide sequence ID" value="NZ_CP089291.1"/>
</dbReference>
<dbReference type="Gene3D" id="3.40.640.10">
    <property type="entry name" value="Type I PLP-dependent aspartate aminotransferase-like (Major domain)"/>
    <property type="match status" value="1"/>
</dbReference>